<sequence>MVVMTRHNELSLHLISLLNGRFTVLISFSVADVHTRSVLIVLAIGFIPQAGVSAKKKSRAGKMRPVTYPSNGSDNGTALNLMDGWFIPKDVGLM</sequence>
<gene>
    <name evidence="2" type="ORF">RRG08_012378</name>
</gene>
<evidence type="ECO:0000256" key="1">
    <source>
        <dbReference type="SAM" id="Phobius"/>
    </source>
</evidence>
<keyword evidence="1" id="KW-1133">Transmembrane helix</keyword>
<name>A0AAE0YHM4_9GAST</name>
<evidence type="ECO:0000313" key="2">
    <source>
        <dbReference type="EMBL" id="KAK3745193.1"/>
    </source>
</evidence>
<dbReference type="Proteomes" id="UP001283361">
    <property type="component" value="Unassembled WGS sequence"/>
</dbReference>
<dbReference type="AlphaFoldDB" id="A0AAE0YHM4"/>
<protein>
    <submittedName>
        <fullName evidence="2">Uncharacterized protein</fullName>
    </submittedName>
</protein>
<comment type="caution">
    <text evidence="2">The sequence shown here is derived from an EMBL/GenBank/DDBJ whole genome shotgun (WGS) entry which is preliminary data.</text>
</comment>
<keyword evidence="1" id="KW-0812">Transmembrane</keyword>
<feature type="transmembrane region" description="Helical" evidence="1">
    <location>
        <begin position="37"/>
        <end position="54"/>
    </location>
</feature>
<organism evidence="2 3">
    <name type="scientific">Elysia crispata</name>
    <name type="common">lettuce slug</name>
    <dbReference type="NCBI Taxonomy" id="231223"/>
    <lineage>
        <taxon>Eukaryota</taxon>
        <taxon>Metazoa</taxon>
        <taxon>Spiralia</taxon>
        <taxon>Lophotrochozoa</taxon>
        <taxon>Mollusca</taxon>
        <taxon>Gastropoda</taxon>
        <taxon>Heterobranchia</taxon>
        <taxon>Euthyneura</taxon>
        <taxon>Panpulmonata</taxon>
        <taxon>Sacoglossa</taxon>
        <taxon>Placobranchoidea</taxon>
        <taxon>Plakobranchidae</taxon>
        <taxon>Elysia</taxon>
    </lineage>
</organism>
<keyword evidence="1" id="KW-0472">Membrane</keyword>
<evidence type="ECO:0000313" key="3">
    <source>
        <dbReference type="Proteomes" id="UP001283361"/>
    </source>
</evidence>
<keyword evidence="3" id="KW-1185">Reference proteome</keyword>
<dbReference type="EMBL" id="JAWDGP010006236">
    <property type="protein sequence ID" value="KAK3745193.1"/>
    <property type="molecule type" value="Genomic_DNA"/>
</dbReference>
<feature type="transmembrane region" description="Helical" evidence="1">
    <location>
        <begin position="12"/>
        <end position="31"/>
    </location>
</feature>
<proteinExistence type="predicted"/>
<accession>A0AAE0YHM4</accession>
<reference evidence="2" key="1">
    <citation type="journal article" date="2023" name="G3 (Bethesda)">
        <title>A reference genome for the long-term kleptoplast-retaining sea slug Elysia crispata morphotype clarki.</title>
        <authorList>
            <person name="Eastman K.E."/>
            <person name="Pendleton A.L."/>
            <person name="Shaikh M.A."/>
            <person name="Suttiyut T."/>
            <person name="Ogas R."/>
            <person name="Tomko P."/>
            <person name="Gavelis G."/>
            <person name="Widhalm J.R."/>
            <person name="Wisecaver J.H."/>
        </authorList>
    </citation>
    <scope>NUCLEOTIDE SEQUENCE</scope>
    <source>
        <strain evidence="2">ECLA1</strain>
    </source>
</reference>